<dbReference type="GO" id="GO:0016987">
    <property type="term" value="F:sigma factor activity"/>
    <property type="evidence" value="ECO:0007669"/>
    <property type="project" value="UniProtKB-KW"/>
</dbReference>
<keyword evidence="2" id="KW-0805">Transcription regulation</keyword>
<dbReference type="InterPro" id="IPR007627">
    <property type="entry name" value="RNA_pol_sigma70_r2"/>
</dbReference>
<dbReference type="GO" id="GO:0006352">
    <property type="term" value="P:DNA-templated transcription initiation"/>
    <property type="evidence" value="ECO:0007669"/>
    <property type="project" value="InterPro"/>
</dbReference>
<accession>A0A6G9AQI0</accession>
<dbReference type="EMBL" id="CP050063">
    <property type="protein sequence ID" value="QIP14594.1"/>
    <property type="molecule type" value="Genomic_DNA"/>
</dbReference>
<dbReference type="AlphaFoldDB" id="A0A6G9AQI0"/>
<keyword evidence="8" id="KW-1185">Reference proteome</keyword>
<dbReference type="Proteomes" id="UP000501802">
    <property type="component" value="Chromosome"/>
</dbReference>
<dbReference type="PANTHER" id="PTHR43133:SF46">
    <property type="entry name" value="RNA POLYMERASE SIGMA-70 FACTOR ECF SUBFAMILY"/>
    <property type="match status" value="1"/>
</dbReference>
<evidence type="ECO:0000256" key="4">
    <source>
        <dbReference type="ARBA" id="ARBA00023163"/>
    </source>
</evidence>
<protein>
    <submittedName>
        <fullName evidence="7">Sigma-70 family RNA polymerase sigma factor</fullName>
    </submittedName>
</protein>
<dbReference type="Pfam" id="PF04542">
    <property type="entry name" value="Sigma70_r2"/>
    <property type="match status" value="1"/>
</dbReference>
<dbReference type="InterPro" id="IPR013249">
    <property type="entry name" value="RNA_pol_sigma70_r4_t2"/>
</dbReference>
<sequence>MKTNGPVPAVSDLLLWQQIKNSNESGLRKLIEKYFNALQNYGYKFVRDEDFVKDCVQEVFIDIWSRRDRISTPDSVRAYLLSSVRKRVLREGYRQRINRDDEPADLENDLSFVEFSPEWSLIEQESLVETTQRISASLNQLPKRQREVIYLRYYQNLERDEIADIMGVNPQSVSNLLQAAFKTFRENWVGFLLLTQLLDRITF</sequence>
<evidence type="ECO:0000313" key="7">
    <source>
        <dbReference type="EMBL" id="QIP14594.1"/>
    </source>
</evidence>
<organism evidence="7 8">
    <name type="scientific">Spirosoma aureum</name>
    <dbReference type="NCBI Taxonomy" id="2692134"/>
    <lineage>
        <taxon>Bacteria</taxon>
        <taxon>Pseudomonadati</taxon>
        <taxon>Bacteroidota</taxon>
        <taxon>Cytophagia</taxon>
        <taxon>Cytophagales</taxon>
        <taxon>Cytophagaceae</taxon>
        <taxon>Spirosoma</taxon>
    </lineage>
</organism>
<keyword evidence="4" id="KW-0804">Transcription</keyword>
<evidence type="ECO:0000256" key="1">
    <source>
        <dbReference type="ARBA" id="ARBA00010641"/>
    </source>
</evidence>
<name>A0A6G9AQI0_9BACT</name>
<dbReference type="RefSeq" id="WP_167210971.1">
    <property type="nucleotide sequence ID" value="NZ_CP050063.1"/>
</dbReference>
<dbReference type="InterPro" id="IPR014284">
    <property type="entry name" value="RNA_pol_sigma-70_dom"/>
</dbReference>
<dbReference type="SUPFAM" id="SSF88659">
    <property type="entry name" value="Sigma3 and sigma4 domains of RNA polymerase sigma factors"/>
    <property type="match status" value="1"/>
</dbReference>
<dbReference type="CDD" id="cd06171">
    <property type="entry name" value="Sigma70_r4"/>
    <property type="match status" value="1"/>
</dbReference>
<keyword evidence="3" id="KW-0731">Sigma factor</keyword>
<evidence type="ECO:0000256" key="3">
    <source>
        <dbReference type="ARBA" id="ARBA00023082"/>
    </source>
</evidence>
<dbReference type="PANTHER" id="PTHR43133">
    <property type="entry name" value="RNA POLYMERASE ECF-TYPE SIGMA FACTO"/>
    <property type="match status" value="1"/>
</dbReference>
<dbReference type="Pfam" id="PF08281">
    <property type="entry name" value="Sigma70_r4_2"/>
    <property type="match status" value="1"/>
</dbReference>
<dbReference type="InterPro" id="IPR013325">
    <property type="entry name" value="RNA_pol_sigma_r2"/>
</dbReference>
<reference evidence="7 8" key="1">
    <citation type="submission" date="2020-03" db="EMBL/GenBank/DDBJ databases">
        <authorList>
            <person name="Kim M.K."/>
        </authorList>
    </citation>
    <scope>NUCLEOTIDE SEQUENCE [LARGE SCALE GENOMIC DNA]</scope>
    <source>
        <strain evidence="7 8">BT328</strain>
    </source>
</reference>
<evidence type="ECO:0000259" key="5">
    <source>
        <dbReference type="Pfam" id="PF04542"/>
    </source>
</evidence>
<dbReference type="NCBIfam" id="TIGR02937">
    <property type="entry name" value="sigma70-ECF"/>
    <property type="match status" value="1"/>
</dbReference>
<evidence type="ECO:0000259" key="6">
    <source>
        <dbReference type="Pfam" id="PF08281"/>
    </source>
</evidence>
<dbReference type="InterPro" id="IPR039425">
    <property type="entry name" value="RNA_pol_sigma-70-like"/>
</dbReference>
<dbReference type="InterPro" id="IPR013324">
    <property type="entry name" value="RNA_pol_sigma_r3/r4-like"/>
</dbReference>
<evidence type="ECO:0000313" key="8">
    <source>
        <dbReference type="Proteomes" id="UP000501802"/>
    </source>
</evidence>
<dbReference type="Gene3D" id="1.10.10.10">
    <property type="entry name" value="Winged helix-like DNA-binding domain superfamily/Winged helix DNA-binding domain"/>
    <property type="match status" value="1"/>
</dbReference>
<comment type="similarity">
    <text evidence="1">Belongs to the sigma-70 factor family. ECF subfamily.</text>
</comment>
<dbReference type="KEGG" id="spib:G8759_19245"/>
<dbReference type="InterPro" id="IPR036388">
    <property type="entry name" value="WH-like_DNA-bd_sf"/>
</dbReference>
<dbReference type="Gene3D" id="1.10.1740.10">
    <property type="match status" value="1"/>
</dbReference>
<gene>
    <name evidence="7" type="ORF">G8759_19245</name>
</gene>
<evidence type="ECO:0000256" key="2">
    <source>
        <dbReference type="ARBA" id="ARBA00023015"/>
    </source>
</evidence>
<dbReference type="SUPFAM" id="SSF88946">
    <property type="entry name" value="Sigma2 domain of RNA polymerase sigma factors"/>
    <property type="match status" value="1"/>
</dbReference>
<feature type="domain" description="RNA polymerase sigma-70 region 2" evidence="5">
    <location>
        <begin position="30"/>
        <end position="91"/>
    </location>
</feature>
<proteinExistence type="inferred from homology"/>
<feature type="domain" description="RNA polymerase sigma factor 70 region 4 type 2" evidence="6">
    <location>
        <begin position="132"/>
        <end position="182"/>
    </location>
</feature>
<dbReference type="GO" id="GO:0003677">
    <property type="term" value="F:DNA binding"/>
    <property type="evidence" value="ECO:0007669"/>
    <property type="project" value="InterPro"/>
</dbReference>